<keyword evidence="11" id="KW-0175">Coiled coil</keyword>
<evidence type="ECO:0000256" key="3">
    <source>
        <dbReference type="ARBA" id="ARBA00011720"/>
    </source>
</evidence>
<reference evidence="13 14" key="1">
    <citation type="journal article" date="2018" name="Sci. Rep.">
        <title>Genomic signatures of local adaptation to the degree of environmental predictability in rotifers.</title>
        <authorList>
            <person name="Franch-Gras L."/>
            <person name="Hahn C."/>
            <person name="Garcia-Roger E.M."/>
            <person name="Carmona M.J."/>
            <person name="Serra M."/>
            <person name="Gomez A."/>
        </authorList>
    </citation>
    <scope>NUCLEOTIDE SEQUENCE [LARGE SCALE GENOMIC DNA]</scope>
    <source>
        <strain evidence="13">HYR1</strain>
    </source>
</reference>
<proteinExistence type="inferred from homology"/>
<dbReference type="GO" id="GO:0005794">
    <property type="term" value="C:Golgi apparatus"/>
    <property type="evidence" value="ECO:0007669"/>
    <property type="project" value="TreeGrafter"/>
</dbReference>
<evidence type="ECO:0000256" key="10">
    <source>
        <dbReference type="ARBA" id="ARBA00024938"/>
    </source>
</evidence>
<keyword evidence="7" id="KW-1133">Transmembrane helix</keyword>
<feature type="compositionally biased region" description="Basic and acidic residues" evidence="12">
    <location>
        <begin position="73"/>
        <end position="90"/>
    </location>
</feature>
<dbReference type="AlphaFoldDB" id="A0A3M7SLM5"/>
<comment type="similarity">
    <text evidence="2">Belongs to the TMEM214 family.</text>
</comment>
<evidence type="ECO:0000256" key="4">
    <source>
        <dbReference type="ARBA" id="ARBA00022692"/>
    </source>
</evidence>
<dbReference type="GO" id="GO:0006915">
    <property type="term" value="P:apoptotic process"/>
    <property type="evidence" value="ECO:0007669"/>
    <property type="project" value="UniProtKB-KW"/>
</dbReference>
<dbReference type="GO" id="GO:0005789">
    <property type="term" value="C:endoplasmic reticulum membrane"/>
    <property type="evidence" value="ECO:0007669"/>
    <property type="project" value="UniProtKB-SubCell"/>
</dbReference>
<keyword evidence="9" id="KW-0325">Glycoprotein</keyword>
<gene>
    <name evidence="13" type="ORF">BpHYR1_045389</name>
</gene>
<feature type="region of interest" description="Disordered" evidence="12">
    <location>
        <begin position="1"/>
        <end position="37"/>
    </location>
</feature>
<organism evidence="13 14">
    <name type="scientific">Brachionus plicatilis</name>
    <name type="common">Marine rotifer</name>
    <name type="synonym">Brachionus muelleri</name>
    <dbReference type="NCBI Taxonomy" id="10195"/>
    <lineage>
        <taxon>Eukaryota</taxon>
        <taxon>Metazoa</taxon>
        <taxon>Spiralia</taxon>
        <taxon>Gnathifera</taxon>
        <taxon>Rotifera</taxon>
        <taxon>Eurotatoria</taxon>
        <taxon>Monogononta</taxon>
        <taxon>Pseudotrocha</taxon>
        <taxon>Ploima</taxon>
        <taxon>Brachionidae</taxon>
        <taxon>Brachionus</taxon>
    </lineage>
</organism>
<feature type="compositionally biased region" description="Basic and acidic residues" evidence="12">
    <location>
        <begin position="21"/>
        <end position="35"/>
    </location>
</feature>
<dbReference type="Proteomes" id="UP000276133">
    <property type="component" value="Unassembled WGS sequence"/>
</dbReference>
<evidence type="ECO:0000256" key="6">
    <source>
        <dbReference type="ARBA" id="ARBA00022824"/>
    </source>
</evidence>
<dbReference type="Pfam" id="PF10151">
    <property type="entry name" value="TMEM214"/>
    <property type="match status" value="1"/>
</dbReference>
<dbReference type="InterPro" id="IPR019308">
    <property type="entry name" value="TMEM214"/>
</dbReference>
<evidence type="ECO:0000313" key="13">
    <source>
        <dbReference type="EMBL" id="RNA36595.1"/>
    </source>
</evidence>
<evidence type="ECO:0000256" key="5">
    <source>
        <dbReference type="ARBA" id="ARBA00022703"/>
    </source>
</evidence>
<evidence type="ECO:0000256" key="1">
    <source>
        <dbReference type="ARBA" id="ARBA00004477"/>
    </source>
</evidence>
<dbReference type="EMBL" id="REGN01001159">
    <property type="protein sequence ID" value="RNA36595.1"/>
    <property type="molecule type" value="Genomic_DNA"/>
</dbReference>
<comment type="caution">
    <text evidence="13">The sequence shown here is derived from an EMBL/GenBank/DDBJ whole genome shotgun (WGS) entry which is preliminary data.</text>
</comment>
<evidence type="ECO:0000256" key="12">
    <source>
        <dbReference type="SAM" id="MobiDB-lite"/>
    </source>
</evidence>
<evidence type="ECO:0000256" key="9">
    <source>
        <dbReference type="ARBA" id="ARBA00023180"/>
    </source>
</evidence>
<protein>
    <submittedName>
        <fullName evidence="13">Transmembrane protein-like</fullName>
    </submittedName>
</protein>
<sequence length="506" mass="58071">MTNAASSNFGWEVAGGKKAAKKVDPKPKAKKDLPKIDIAPPIQTSSTIFEFIRESDDEEINNNKSAKPVKVATEPKIDSPKKTARKDPKESLNLVNTSINSIQKKKANSKQVIKNTDQELESLLKDLKLDEFEKQLSQLESLFPNSNLVINENLIAFLNKKLESIPEIDPSPSQEQFYPLSKMEKNVLKFLNIQLTKLNKADAEKLFDYCLNSLFVDNQKVPSNHGHKIAFQLIAKLNPNLSINLEKFNETVNANKHRHQRVLIALWALGQFGYYNFQTGLNIWFDSMLSQLNIKGCSNFIIIYLSNLLEHHKIGSRSKIDIKLDQYDKIYELVNDKTLNVSKEAGLKLNNSFDLLRALLKQEVIRDSSFFEGLLHQLPVDKCSKQDDLMELLLDSLLYNKDSMLKWKQSYSKNLAQSLLLLEEASKNHLKQLKSLKYTRDTLKYFDEQSTQLMAKLNLSTRDSHVKAHHYARSKTNKVHSETDLVKKFNHLVKVFILKIRKNETN</sequence>
<keyword evidence="14" id="KW-1185">Reference proteome</keyword>
<name>A0A3M7SLM5_BRAPC</name>
<dbReference type="OrthoDB" id="10022292at2759"/>
<evidence type="ECO:0000313" key="14">
    <source>
        <dbReference type="Proteomes" id="UP000276133"/>
    </source>
</evidence>
<evidence type="ECO:0000256" key="7">
    <source>
        <dbReference type="ARBA" id="ARBA00022989"/>
    </source>
</evidence>
<keyword evidence="5" id="KW-0053">Apoptosis</keyword>
<accession>A0A3M7SLM5</accession>
<evidence type="ECO:0000256" key="11">
    <source>
        <dbReference type="SAM" id="Coils"/>
    </source>
</evidence>
<feature type="region of interest" description="Disordered" evidence="12">
    <location>
        <begin position="53"/>
        <end position="91"/>
    </location>
</feature>
<comment type="subunit">
    <text evidence="3">Constitutively interacts with CASP4; required for the localization of procaspase 4 to the ER.</text>
</comment>
<keyword evidence="8" id="KW-0472">Membrane</keyword>
<evidence type="ECO:0000256" key="8">
    <source>
        <dbReference type="ARBA" id="ARBA00023136"/>
    </source>
</evidence>
<feature type="coiled-coil region" evidence="11">
    <location>
        <begin position="99"/>
        <end position="126"/>
    </location>
</feature>
<dbReference type="STRING" id="10195.A0A3M7SLM5"/>
<keyword evidence="6" id="KW-0256">Endoplasmic reticulum</keyword>
<comment type="subcellular location">
    <subcellularLocation>
        <location evidence="1">Endoplasmic reticulum membrane</location>
        <topology evidence="1">Multi-pass membrane protein</topology>
    </subcellularLocation>
</comment>
<keyword evidence="4 13" id="KW-0812">Transmembrane</keyword>
<comment type="function">
    <text evidence="10">Critical mediator, in cooperation with CASP4, of endoplasmic reticulum-stress induced apoptosis. Required or the activation of CASP4 following endoplasmic reticulum stress.</text>
</comment>
<evidence type="ECO:0000256" key="2">
    <source>
        <dbReference type="ARBA" id="ARBA00007984"/>
    </source>
</evidence>
<dbReference type="PANTHER" id="PTHR13448">
    <property type="entry name" value="TRANSMEMBRANE PROTEIN 214"/>
    <property type="match status" value="1"/>
</dbReference>
<dbReference type="PANTHER" id="PTHR13448:SF0">
    <property type="entry name" value="TRANSMEMBRANE PROTEIN 214"/>
    <property type="match status" value="1"/>
</dbReference>